<reference evidence="3" key="1">
    <citation type="submission" date="2021-02" db="EMBL/GenBank/DDBJ databases">
        <authorList>
            <person name="Dougan E. K."/>
            <person name="Rhodes N."/>
            <person name="Thang M."/>
            <person name="Chan C."/>
        </authorList>
    </citation>
    <scope>NUCLEOTIDE SEQUENCE</scope>
</reference>
<dbReference type="InterPro" id="IPR001611">
    <property type="entry name" value="Leu-rich_rpt"/>
</dbReference>
<dbReference type="SUPFAM" id="SSF52047">
    <property type="entry name" value="RNI-like"/>
    <property type="match status" value="3"/>
</dbReference>
<keyword evidence="1" id="KW-0677">Repeat</keyword>
<evidence type="ECO:0000313" key="4">
    <source>
        <dbReference type="Proteomes" id="UP000604046"/>
    </source>
</evidence>
<dbReference type="OrthoDB" id="341587at2759"/>
<dbReference type="InterPro" id="IPR052201">
    <property type="entry name" value="LRR-containing_regulator"/>
</dbReference>
<sequence>MVGGGGVLAEALAINCSVTNLDLGSNLIRGAGFEAIAGALRGNGTLLKLDLSRNLPGDRGAKALVDCLRFNSTLTDLDLSGCGMSGLQAFQEVLAVNSSLKKLSLDGNGGEMEEKVISEVQAHLVARQPKGPQESKEASARIRKDSPASEAVYKLTDSRSLRDFILAANVRLVRAEYAWSLHKNGKLFARRQEAEHEVCEDGRPALVTPEEVIGWGSEGDAMIMAVSHCWETREHPDPCGHQLAHIANCTSLYHAAHGVPIWLFVDYVSLYQYRRTPHQDESFKAAMANMHVFYTHEASYTLRIETLTPETLWEQHLDALIHVYHEPSGCVQPIPLRSLTRNPTKYRLRGWCQAEIEWSSCRSKTFRNQQIDLSCAEGAGAAMLGREALTGKVPMPPQVFRQSMTNLKFTHRSDLEAVLQLQAKVYQEKISGCETAIFEHLAAAEVSVLAKALPDYRCLRSLKLLRFECGEQEAAELAEAIQRSTSLEALELSTSTTQLDFYRGHIREVANPSAMHMTKAVAEMLRSTPALTTLSLGCIKVGEDVDSQLHKPPIQDLADMLRTNSAVTDLVLSSRDISDQEIEAVAKALTINTGVLRLSLPDTIGDVGVKALQEMLAVNSIIEEIWCGDCRSQGMQRINRLLEERKVARVVASAETLSTIDLRRCPVAATDLQVISEKLRSSDTVRDIDLAFCEVGDFGAQVLANALKVNSSVRKLALPNTKIGDVGAKALAEVLAMNSPLLKIDLSGSENRFGDDGTQALAKSLRANSTLTSINLGVCSFSSLQAFHKLLAANSTIMKMYLHDESDGGPESIQVLREIGTILEKRRGDLECLDFQSCWAFQFDEWEDIRDLLRNDHVTHLNLRNTPIHFDWAKDLAEELMELRVTSLDLAGCHLGLDSLKAMATMLASSSAVTYVDLGGNPIGDEGAEVLARAIRCSTSLSTLRLDGCEIGVLGLQALKVAVVHSSLCSITLSQNVGGVDGEQVIQEIESFVEQRQTGSEAPTTGAVKFPEAERLGPRLPDAS</sequence>
<dbReference type="InterPro" id="IPR032675">
    <property type="entry name" value="LRR_dom_sf"/>
</dbReference>
<feature type="region of interest" description="Disordered" evidence="2">
    <location>
        <begin position="995"/>
        <end position="1024"/>
    </location>
</feature>
<dbReference type="Proteomes" id="UP000604046">
    <property type="component" value="Unassembled WGS sequence"/>
</dbReference>
<proteinExistence type="predicted"/>
<evidence type="ECO:0000256" key="1">
    <source>
        <dbReference type="ARBA" id="ARBA00022737"/>
    </source>
</evidence>
<dbReference type="Gene3D" id="3.80.10.10">
    <property type="entry name" value="Ribonuclease Inhibitor"/>
    <property type="match status" value="4"/>
</dbReference>
<gene>
    <name evidence="3" type="primary">NLRC3</name>
    <name evidence="3" type="ORF">SNAT2548_LOCUS14862</name>
</gene>
<accession>A0A812MR84</accession>
<evidence type="ECO:0000313" key="3">
    <source>
        <dbReference type="EMBL" id="CAE7280273.1"/>
    </source>
</evidence>
<evidence type="ECO:0000256" key="2">
    <source>
        <dbReference type="SAM" id="MobiDB-lite"/>
    </source>
</evidence>
<dbReference type="Pfam" id="PF13516">
    <property type="entry name" value="LRR_6"/>
    <property type="match status" value="4"/>
</dbReference>
<name>A0A812MR84_9DINO</name>
<dbReference type="EMBL" id="CAJNDS010001791">
    <property type="protein sequence ID" value="CAE7280273.1"/>
    <property type="molecule type" value="Genomic_DNA"/>
</dbReference>
<dbReference type="PANTHER" id="PTHR24111">
    <property type="entry name" value="LEUCINE-RICH REPEAT-CONTAINING PROTEIN 34"/>
    <property type="match status" value="1"/>
</dbReference>
<keyword evidence="4" id="KW-1185">Reference proteome</keyword>
<dbReference type="PANTHER" id="PTHR24111:SF0">
    <property type="entry name" value="LEUCINE-RICH REPEAT-CONTAINING PROTEIN"/>
    <property type="match status" value="1"/>
</dbReference>
<organism evidence="3 4">
    <name type="scientific">Symbiodinium natans</name>
    <dbReference type="NCBI Taxonomy" id="878477"/>
    <lineage>
        <taxon>Eukaryota</taxon>
        <taxon>Sar</taxon>
        <taxon>Alveolata</taxon>
        <taxon>Dinophyceae</taxon>
        <taxon>Suessiales</taxon>
        <taxon>Symbiodiniaceae</taxon>
        <taxon>Symbiodinium</taxon>
    </lineage>
</organism>
<dbReference type="AlphaFoldDB" id="A0A812MR84"/>
<comment type="caution">
    <text evidence="3">The sequence shown here is derived from an EMBL/GenBank/DDBJ whole genome shotgun (WGS) entry which is preliminary data.</text>
</comment>
<dbReference type="SMART" id="SM00368">
    <property type="entry name" value="LRR_RI"/>
    <property type="match status" value="11"/>
</dbReference>
<protein>
    <submittedName>
        <fullName evidence="3">NLRC3 protein</fullName>
    </submittedName>
</protein>